<sequence length="305" mass="34090">MFIFVDHRNIAHSKLPSWHRAPPLRRKAVDGLDRIARLPGRVAAQRRRTSALDTPQTTARAVRPPCCVSHRRLALPGTDARGGDERRARPPTPGPETKSVKTSYPCGPSVKLHSPHVRHKWEGNERLILVQDDRKREREKVAGTRKRARSEKRVRFMNNLIGRVKAALNQLSSVPSRQQPAPNLPPRPQHFPLQKHAQPHHQLTRPVETAPGSLARAAFDCIPKTFSDHKSLDFYAFVIPSYLRSGKTTPSDSDVASNRAFFLKGPLFVEFTSPHLFASRYKLPTPPPFELGELRERTGGGGGGG</sequence>
<accession>A0A4P9WFC3</accession>
<evidence type="ECO:0000313" key="2">
    <source>
        <dbReference type="EMBL" id="RKO90443.1"/>
    </source>
</evidence>
<dbReference type="Proteomes" id="UP000269721">
    <property type="component" value="Unassembled WGS sequence"/>
</dbReference>
<feature type="region of interest" description="Disordered" evidence="1">
    <location>
        <begin position="173"/>
        <end position="209"/>
    </location>
</feature>
<keyword evidence="3" id="KW-1185">Reference proteome</keyword>
<organism evidence="2 3">
    <name type="scientific">Blyttiomyces helicus</name>
    <dbReference type="NCBI Taxonomy" id="388810"/>
    <lineage>
        <taxon>Eukaryota</taxon>
        <taxon>Fungi</taxon>
        <taxon>Fungi incertae sedis</taxon>
        <taxon>Chytridiomycota</taxon>
        <taxon>Chytridiomycota incertae sedis</taxon>
        <taxon>Chytridiomycetes</taxon>
        <taxon>Chytridiomycetes incertae sedis</taxon>
        <taxon>Blyttiomyces</taxon>
    </lineage>
</organism>
<dbReference type="EMBL" id="KZ995554">
    <property type="protein sequence ID" value="RKO90443.1"/>
    <property type="molecule type" value="Genomic_DNA"/>
</dbReference>
<name>A0A4P9WFC3_9FUNG</name>
<protein>
    <submittedName>
        <fullName evidence="2">Uncharacterized protein</fullName>
    </submittedName>
</protein>
<reference evidence="3" key="1">
    <citation type="journal article" date="2018" name="Nat. Microbiol.">
        <title>Leveraging single-cell genomics to expand the fungal tree of life.</title>
        <authorList>
            <person name="Ahrendt S.R."/>
            <person name="Quandt C.A."/>
            <person name="Ciobanu D."/>
            <person name="Clum A."/>
            <person name="Salamov A."/>
            <person name="Andreopoulos B."/>
            <person name="Cheng J.F."/>
            <person name="Woyke T."/>
            <person name="Pelin A."/>
            <person name="Henrissat B."/>
            <person name="Reynolds N.K."/>
            <person name="Benny G.L."/>
            <person name="Smith M.E."/>
            <person name="James T.Y."/>
            <person name="Grigoriev I.V."/>
        </authorList>
    </citation>
    <scope>NUCLEOTIDE SEQUENCE [LARGE SCALE GENOMIC DNA]</scope>
</reference>
<proteinExistence type="predicted"/>
<dbReference type="AlphaFoldDB" id="A0A4P9WFC3"/>
<gene>
    <name evidence="2" type="ORF">BDK51DRAFT_46421</name>
</gene>
<evidence type="ECO:0000256" key="1">
    <source>
        <dbReference type="SAM" id="MobiDB-lite"/>
    </source>
</evidence>
<feature type="region of interest" description="Disordered" evidence="1">
    <location>
        <begin position="72"/>
        <end position="111"/>
    </location>
</feature>
<evidence type="ECO:0000313" key="3">
    <source>
        <dbReference type="Proteomes" id="UP000269721"/>
    </source>
</evidence>